<keyword evidence="3 6" id="KW-0067">ATP-binding</keyword>
<dbReference type="PRINTS" id="PR00380">
    <property type="entry name" value="KINESINHEAVY"/>
</dbReference>
<dbReference type="InterPro" id="IPR036961">
    <property type="entry name" value="Kinesin_motor_dom_sf"/>
</dbReference>
<reference evidence="11" key="1">
    <citation type="submission" date="2025-08" db="UniProtKB">
        <authorList>
            <consortium name="Ensembl"/>
        </authorList>
    </citation>
    <scope>IDENTIFICATION</scope>
</reference>
<evidence type="ECO:0000256" key="7">
    <source>
        <dbReference type="SAM" id="Coils"/>
    </source>
</evidence>
<dbReference type="InterPro" id="IPR008984">
    <property type="entry name" value="SMAD_FHA_dom_sf"/>
</dbReference>
<evidence type="ECO:0000259" key="10">
    <source>
        <dbReference type="PROSITE" id="PS50245"/>
    </source>
</evidence>
<feature type="region of interest" description="Disordered" evidence="8">
    <location>
        <begin position="1268"/>
        <end position="1311"/>
    </location>
</feature>
<dbReference type="FunFam" id="2.30.30.190:FF:000009">
    <property type="entry name" value="Kinesin family member 13B"/>
    <property type="match status" value="1"/>
</dbReference>
<dbReference type="Pfam" id="PF00225">
    <property type="entry name" value="Kinesin"/>
    <property type="match status" value="2"/>
</dbReference>
<dbReference type="PROSITE" id="PS50245">
    <property type="entry name" value="CAP_GLY_2"/>
    <property type="match status" value="1"/>
</dbReference>
<feature type="binding site" evidence="6">
    <location>
        <begin position="108"/>
        <end position="115"/>
    </location>
    <ligand>
        <name>ATP</name>
        <dbReference type="ChEBI" id="CHEBI:30616"/>
    </ligand>
</feature>
<dbReference type="Pfam" id="PF12473">
    <property type="entry name" value="DUF3694"/>
    <property type="match status" value="2"/>
</dbReference>
<evidence type="ECO:0000256" key="8">
    <source>
        <dbReference type="SAM" id="MobiDB-lite"/>
    </source>
</evidence>
<dbReference type="PANTHER" id="PTHR47117">
    <property type="entry name" value="STAR-RELATED LIPID TRANSFER PROTEIN 9"/>
    <property type="match status" value="1"/>
</dbReference>
<evidence type="ECO:0000313" key="11">
    <source>
        <dbReference type="Ensembl" id="ENSSGRP00000099073.1"/>
    </source>
</evidence>
<feature type="compositionally biased region" description="Polar residues" evidence="8">
    <location>
        <begin position="1410"/>
        <end position="1421"/>
    </location>
</feature>
<dbReference type="GO" id="GO:0007018">
    <property type="term" value="P:microtubule-based movement"/>
    <property type="evidence" value="ECO:0007669"/>
    <property type="project" value="InterPro"/>
</dbReference>
<dbReference type="Proteomes" id="UP000472262">
    <property type="component" value="Unassembled WGS sequence"/>
</dbReference>
<dbReference type="GO" id="GO:0048731">
    <property type="term" value="P:system development"/>
    <property type="evidence" value="ECO:0007669"/>
    <property type="project" value="UniProtKB-ARBA"/>
</dbReference>
<dbReference type="Pfam" id="PF00498">
    <property type="entry name" value="FHA"/>
    <property type="match status" value="1"/>
</dbReference>
<dbReference type="SUPFAM" id="SSF49879">
    <property type="entry name" value="SMAD/FHA domain"/>
    <property type="match status" value="1"/>
</dbReference>
<dbReference type="Pfam" id="PF01302">
    <property type="entry name" value="CAP_GLY"/>
    <property type="match status" value="1"/>
</dbReference>
<name>A0A672SBF3_SINGR</name>
<dbReference type="PROSITE" id="PS00411">
    <property type="entry name" value="KINESIN_MOTOR_1"/>
    <property type="match status" value="1"/>
</dbReference>
<dbReference type="SUPFAM" id="SSF74924">
    <property type="entry name" value="Cap-Gly domain"/>
    <property type="match status" value="1"/>
</dbReference>
<dbReference type="Ensembl" id="ENSSGRT00000105404.1">
    <property type="protein sequence ID" value="ENSSGRP00000099073.1"/>
    <property type="gene ID" value="ENSSGRG00000049236.1"/>
</dbReference>
<feature type="domain" description="CAP-Gly" evidence="10">
    <location>
        <begin position="1492"/>
        <end position="1534"/>
    </location>
</feature>
<dbReference type="PROSITE" id="PS50067">
    <property type="entry name" value="KINESIN_MOTOR_2"/>
    <property type="match status" value="1"/>
</dbReference>
<dbReference type="InterPro" id="IPR001752">
    <property type="entry name" value="Kinesin_motor_dom"/>
</dbReference>
<protein>
    <recommendedName>
        <fullName evidence="1">Kinesin-like protein unc-104</fullName>
    </recommendedName>
</protein>
<feature type="region of interest" description="Disordered" evidence="8">
    <location>
        <begin position="1543"/>
        <end position="1588"/>
    </location>
</feature>
<sequence length="1588" mass="176463">MDESAVNESNVKVAVRVRPMNRRERDLKTKCVVDMEGNQTVLYPANGNLGKDICDVSFQVFAYDYCFWSMDEAETAKFAGQDVVFQCLGESLLDSAFQGYNACIFAYGQTGSGKSYTMMGTAEQPGLIPRLCSSLLSGNISGMTFFRCMKQSRQALRVREHNVLGPYVDGLSRLAVTSYKDIESLMSEGNKSRTVAATNMNEESSRSHAVFNIILTHTLRDLKTGTSGEKVSKLSLVDLAGSERADKTGAGGERLKEGSNINRSNTHRHTHICLYHVGDFLCLLLQERQKQLESLGISLQSSGIRVIDDKCFLVNLNADPALNELLVYYLKEHITRVGSADSQDIQLCGLAIQSEHCVIDIKLETGITLTPKRNARTCVNGTVVSSPVQLHHGDRILWGNNHFFSVSNVYRVGVEDEEGCTRKAGLPEHLDVDVDSLSHASSDNSFSFESAQTEVMMKALGNNEPLQSVLHSLERRHEEEKRSALERQRLMYEQELQQLRRSLSTELQMQGSHLQQQRLVSSQSPLRQWSGEREVLMNRSLRKLKDQIVKANLLVQEAGFIAEELNKKTEYKVTLQIPAANLNANRKRDTVLSEPAVEVRRKGKGKQIWSVEKMENRLLDMRELYQEWKDYDEDDPNMLTCFNFQKSQYFSNTVHYCRSSMPRLSQTLRFLQSPSFRQAQSALIGQLTQCIVIGRTPQALVGNVTPLTIIASFIFQNKCKDRAPKGEQSRVTDTVMKLVCVCSTQATLFSVLCACRWSEVTRRLELWVQILELNDAGEFVPVEVQPAKDVCTGGIFQLKQGQSRRVQVEVRSVQDSGTMPLITESALNISIGNVEVHQTRSGKSTETQRVGDKDVDSYQEVDLERLRARWLTALTERQEYLDQRLQKLVSKQDKSEEDVESESQLLECRLTLTEERNAVLVPSAGSGIPGAPAEWVPVPGMETHIPVIFLDLSADDFHDHLSAPLAGGLDAALDREDKDDFMDLQIVKHYENEVKAEASWDCTVHDSPELNRATGPDQRIYLSVRTIVLLSHPAQMQLVLRKRICVNLTGRQGFAQSLLRRMSHRSSVHSCGVAFEIVSNIPGDIQRFEDREMLARLAASTDNPGAESEAAIEKYLRSVLAVDNILTLDRLRQEVSVREHLTDKGKIPKRCLSSPNVHRLSGSRKDLSSSQDSEDNKVRKSTLNSGITVQISNSLVCVTEIPAPNLSFKFEEVLLTSVPPVVEEVVSPNSPSEAEEVLPSSVSPEAEEVLFPSVSAEVREFPPLSVSPELKESLPPTVPSEIKEVSPPAPIEVEDPKQSPIGDSTHSSISDVSSGYISTSVSIMTLSECAVSNVDRPLLDSTEAKIDSTSKKTEPKTEFVPISNMSREHQSKLEPADLELGEQTPTESQTSEEHGQVSPLDASPQKILTPAQQSRPEQNVKPTPPTSNPFQIHRVKTSGLKSFKGILPEEEEEERLEILSDSEESLETPDWLKEGEYVTVGTNKTGTVRYVGPTDFAKGVWVGVELDVPAGKNDGSVGGRHYFHCNPGYGVLVRPNRVVKATGTAKRSRQKRNQNLSGSSPNLAALTAMAKGEAGARKGENRKSWSNL</sequence>
<feature type="region of interest" description="Disordered" evidence="8">
    <location>
        <begin position="1330"/>
        <end position="1433"/>
    </location>
</feature>
<dbReference type="SUPFAM" id="SSF52540">
    <property type="entry name" value="P-loop containing nucleoside triphosphate hydrolases"/>
    <property type="match status" value="1"/>
</dbReference>
<accession>A0A672SBF3</accession>
<evidence type="ECO:0000256" key="4">
    <source>
        <dbReference type="ARBA" id="ARBA00023054"/>
    </source>
</evidence>
<dbReference type="Gene3D" id="3.40.850.10">
    <property type="entry name" value="Kinesin motor domain"/>
    <property type="match status" value="1"/>
</dbReference>
<evidence type="ECO:0000256" key="1">
    <source>
        <dbReference type="ARBA" id="ARBA00020751"/>
    </source>
</evidence>
<dbReference type="Gene3D" id="2.60.200.20">
    <property type="match status" value="1"/>
</dbReference>
<organism evidence="11 12">
    <name type="scientific">Sinocyclocheilus grahami</name>
    <name type="common">Dianchi golden-line fish</name>
    <name type="synonym">Barbus grahami</name>
    <dbReference type="NCBI Taxonomy" id="75366"/>
    <lineage>
        <taxon>Eukaryota</taxon>
        <taxon>Metazoa</taxon>
        <taxon>Chordata</taxon>
        <taxon>Craniata</taxon>
        <taxon>Vertebrata</taxon>
        <taxon>Euteleostomi</taxon>
        <taxon>Actinopterygii</taxon>
        <taxon>Neopterygii</taxon>
        <taxon>Teleostei</taxon>
        <taxon>Ostariophysi</taxon>
        <taxon>Cypriniformes</taxon>
        <taxon>Cyprinidae</taxon>
        <taxon>Cyprininae</taxon>
        <taxon>Sinocyclocheilus</taxon>
    </lineage>
</organism>
<dbReference type="FunFam" id="2.60.200.20:FF:000002">
    <property type="entry name" value="Kinesin family member 13A"/>
    <property type="match status" value="1"/>
</dbReference>
<dbReference type="GO" id="GO:0008017">
    <property type="term" value="F:microtubule binding"/>
    <property type="evidence" value="ECO:0007669"/>
    <property type="project" value="InterPro"/>
</dbReference>
<dbReference type="SMART" id="SM01052">
    <property type="entry name" value="CAP_GLY"/>
    <property type="match status" value="1"/>
</dbReference>
<evidence type="ECO:0000259" key="9">
    <source>
        <dbReference type="PROSITE" id="PS50067"/>
    </source>
</evidence>
<dbReference type="PROSITE" id="PS00845">
    <property type="entry name" value="CAP_GLY_1"/>
    <property type="match status" value="1"/>
</dbReference>
<dbReference type="InterPro" id="IPR019821">
    <property type="entry name" value="Kinesin_motor_CS"/>
</dbReference>
<keyword evidence="2 6" id="KW-0547">Nucleotide-binding</keyword>
<feature type="region of interest" description="Disordered" evidence="8">
    <location>
        <begin position="1147"/>
        <end position="1180"/>
    </location>
</feature>
<comment type="similarity">
    <text evidence="6">Belongs to the TRAFAC class myosin-kinesin ATPase superfamily. Kinesin family.</text>
</comment>
<dbReference type="GO" id="GO:0003777">
    <property type="term" value="F:microtubule motor activity"/>
    <property type="evidence" value="ECO:0007669"/>
    <property type="project" value="InterPro"/>
</dbReference>
<feature type="compositionally biased region" description="Basic and acidic residues" evidence="8">
    <location>
        <begin position="1366"/>
        <end position="1375"/>
    </location>
</feature>
<reference evidence="11" key="2">
    <citation type="submission" date="2025-09" db="UniProtKB">
        <authorList>
            <consortium name="Ensembl"/>
        </authorList>
    </citation>
    <scope>IDENTIFICATION</scope>
</reference>
<keyword evidence="5 6" id="KW-0505">Motor protein</keyword>
<evidence type="ECO:0000256" key="6">
    <source>
        <dbReference type="PROSITE-ProRule" id="PRU00283"/>
    </source>
</evidence>
<keyword evidence="12" id="KW-1185">Reference proteome</keyword>
<dbReference type="InterPro" id="IPR027417">
    <property type="entry name" value="P-loop_NTPase"/>
</dbReference>
<feature type="compositionally biased region" description="Polar residues" evidence="8">
    <location>
        <begin position="1553"/>
        <end position="1562"/>
    </location>
</feature>
<dbReference type="SMART" id="SM00129">
    <property type="entry name" value="KISc"/>
    <property type="match status" value="1"/>
</dbReference>
<dbReference type="InterPro" id="IPR022164">
    <property type="entry name" value="Kinesin-like"/>
</dbReference>
<feature type="compositionally biased region" description="Basic and acidic residues" evidence="8">
    <location>
        <begin position="1574"/>
        <end position="1588"/>
    </location>
</feature>
<evidence type="ECO:0000256" key="2">
    <source>
        <dbReference type="ARBA" id="ARBA00022741"/>
    </source>
</evidence>
<evidence type="ECO:0000256" key="5">
    <source>
        <dbReference type="ARBA" id="ARBA00023175"/>
    </source>
</evidence>
<dbReference type="InterPro" id="IPR000253">
    <property type="entry name" value="FHA_dom"/>
</dbReference>
<feature type="coiled-coil region" evidence="7">
    <location>
        <begin position="475"/>
        <end position="502"/>
    </location>
</feature>
<evidence type="ECO:0000313" key="12">
    <source>
        <dbReference type="Proteomes" id="UP000472262"/>
    </source>
</evidence>
<dbReference type="Gene3D" id="2.30.30.190">
    <property type="entry name" value="CAP Gly-rich-like domain"/>
    <property type="match status" value="1"/>
</dbReference>
<proteinExistence type="inferred from homology"/>
<evidence type="ECO:0000256" key="3">
    <source>
        <dbReference type="ARBA" id="ARBA00022840"/>
    </source>
</evidence>
<dbReference type="OMA" id="TENNGVM"/>
<dbReference type="InterPro" id="IPR000938">
    <property type="entry name" value="CAP-Gly_domain"/>
</dbReference>
<feature type="compositionally biased region" description="Basic and acidic residues" evidence="8">
    <location>
        <begin position="1342"/>
        <end position="1357"/>
    </location>
</feature>
<dbReference type="GO" id="GO:0005524">
    <property type="term" value="F:ATP binding"/>
    <property type="evidence" value="ECO:0007669"/>
    <property type="project" value="UniProtKB-UniRule"/>
</dbReference>
<dbReference type="PANTHER" id="PTHR47117:SF10">
    <property type="entry name" value="KINESIN-LIKE PROTEIN KIF1B"/>
    <property type="match status" value="1"/>
</dbReference>
<gene>
    <name evidence="11" type="primary">LOC107559082</name>
</gene>
<dbReference type="InterPro" id="IPR036859">
    <property type="entry name" value="CAP-Gly_dom_sf"/>
</dbReference>
<keyword evidence="4 7" id="KW-0175">Coiled coil</keyword>
<feature type="domain" description="Kinesin motor" evidence="9">
    <location>
        <begin position="10"/>
        <end position="264"/>
    </location>
</feature>